<sequence length="264" mass="28067">MVMIANAYLMTRGTPRRNDYAFLGAVPPSRWWDRVNPYVFMESPEVVVARHPGGVGVLISGLPSARRDVIGTAIRHTVVIDDLRDQPELLCRIVAAGLDPRTRTALGEHLDEEFDAGRVDAIMDGGDAGTDVPQRVAEILATVSADVPGPGRDPEGSWVGGADDEGSRRAFLARVRRLAAEEASGFAFTSQAIATARGAGEAAGRLGAPVAILLVDGDVDGVQPLGKDRPLPPERRSPALLMTGLALTGVAVAVILWWIARRVL</sequence>
<protein>
    <submittedName>
        <fullName evidence="2">Uncharacterized protein</fullName>
    </submittedName>
</protein>
<dbReference type="EMBL" id="CP006272">
    <property type="protein sequence ID" value="AGZ43894.1"/>
    <property type="molecule type" value="Genomic_DNA"/>
</dbReference>
<dbReference type="STRING" id="1246995.AFR_28165"/>
<dbReference type="AlphaFoldDB" id="U5W433"/>
<organism evidence="2 3">
    <name type="scientific">Actinoplanes friuliensis DSM 7358</name>
    <dbReference type="NCBI Taxonomy" id="1246995"/>
    <lineage>
        <taxon>Bacteria</taxon>
        <taxon>Bacillati</taxon>
        <taxon>Actinomycetota</taxon>
        <taxon>Actinomycetes</taxon>
        <taxon>Micromonosporales</taxon>
        <taxon>Micromonosporaceae</taxon>
        <taxon>Actinoplanes</taxon>
    </lineage>
</organism>
<proteinExistence type="predicted"/>
<gene>
    <name evidence="2" type="ORF">AFR_28165</name>
</gene>
<evidence type="ECO:0000313" key="2">
    <source>
        <dbReference type="EMBL" id="AGZ43894.1"/>
    </source>
</evidence>
<reference evidence="2 3" key="1">
    <citation type="journal article" date="2014" name="J. Biotechnol.">
        <title>Complete genome sequence of the actinobacterium Actinoplanes friuliensis HAG 010964, producer of the lipopeptide antibiotic friulimycin.</title>
        <authorList>
            <person name="Ruckert C."/>
            <person name="Szczepanowski R."/>
            <person name="Albersmeier A."/>
            <person name="Goesmann A."/>
            <person name="Fischer N."/>
            <person name="Steinkamper A."/>
            <person name="Puhler A."/>
            <person name="Biener R."/>
            <person name="Schwartz D."/>
            <person name="Kalinowski J."/>
        </authorList>
    </citation>
    <scope>NUCLEOTIDE SEQUENCE [LARGE SCALE GENOMIC DNA]</scope>
    <source>
        <strain evidence="2 3">DSM 7358</strain>
    </source>
</reference>
<dbReference type="PATRIC" id="fig|1246995.3.peg.5709"/>
<evidence type="ECO:0000313" key="3">
    <source>
        <dbReference type="Proteomes" id="UP000017746"/>
    </source>
</evidence>
<keyword evidence="1" id="KW-1133">Transmembrane helix</keyword>
<dbReference type="KEGG" id="afs:AFR_28165"/>
<dbReference type="HOGENOM" id="CLU_927215_0_0_11"/>
<keyword evidence="1" id="KW-0812">Transmembrane</keyword>
<dbReference type="eggNOG" id="ENOG5032C0P">
    <property type="taxonomic scope" value="Bacteria"/>
</dbReference>
<keyword evidence="3" id="KW-1185">Reference proteome</keyword>
<name>U5W433_9ACTN</name>
<dbReference type="Proteomes" id="UP000017746">
    <property type="component" value="Chromosome"/>
</dbReference>
<keyword evidence="1" id="KW-0472">Membrane</keyword>
<feature type="transmembrane region" description="Helical" evidence="1">
    <location>
        <begin position="239"/>
        <end position="260"/>
    </location>
</feature>
<evidence type="ECO:0000256" key="1">
    <source>
        <dbReference type="SAM" id="Phobius"/>
    </source>
</evidence>
<accession>U5W433</accession>